<dbReference type="EMBL" id="QVIG01000001">
    <property type="protein sequence ID" value="RGD57551.1"/>
    <property type="molecule type" value="Genomic_DNA"/>
</dbReference>
<dbReference type="InterPro" id="IPR037523">
    <property type="entry name" value="VOC_core"/>
</dbReference>
<dbReference type="RefSeq" id="WP_117486321.1">
    <property type="nucleotide sequence ID" value="NZ_QVIG01000001.1"/>
</dbReference>
<comment type="caution">
    <text evidence="2">The sequence shown here is derived from an EMBL/GenBank/DDBJ whole genome shotgun (WGS) entry which is preliminary data.</text>
</comment>
<dbReference type="PANTHER" id="PTHR39175:SF1">
    <property type="entry name" value="FAMILY PROTEIN, PUTATIVE (AFU_ORTHOLOGUE AFUA_3G15060)-RELATED"/>
    <property type="match status" value="1"/>
</dbReference>
<dbReference type="PROSITE" id="PS51819">
    <property type="entry name" value="VOC"/>
    <property type="match status" value="1"/>
</dbReference>
<organism evidence="2 3">
    <name type="scientific">Kitasatospora xanthocidica</name>
    <dbReference type="NCBI Taxonomy" id="83382"/>
    <lineage>
        <taxon>Bacteria</taxon>
        <taxon>Bacillati</taxon>
        <taxon>Actinomycetota</taxon>
        <taxon>Actinomycetes</taxon>
        <taxon>Kitasatosporales</taxon>
        <taxon>Streptomycetaceae</taxon>
        <taxon>Kitasatospora</taxon>
    </lineage>
</organism>
<dbReference type="Proteomes" id="UP000263377">
    <property type="component" value="Unassembled WGS sequence"/>
</dbReference>
<dbReference type="AlphaFoldDB" id="A0A372ZPA3"/>
<proteinExistence type="predicted"/>
<dbReference type="InterPro" id="IPR041581">
    <property type="entry name" value="Glyoxalase_6"/>
</dbReference>
<evidence type="ECO:0000313" key="3">
    <source>
        <dbReference type="Proteomes" id="UP000263377"/>
    </source>
</evidence>
<name>A0A372ZPA3_9ACTN</name>
<feature type="domain" description="VOC" evidence="1">
    <location>
        <begin position="4"/>
        <end position="120"/>
    </location>
</feature>
<keyword evidence="3" id="KW-1185">Reference proteome</keyword>
<dbReference type="PANTHER" id="PTHR39175">
    <property type="entry name" value="FAMILY PROTEIN, PUTATIVE (AFU_ORTHOLOGUE AFUA_3G15060)-RELATED"/>
    <property type="match status" value="1"/>
</dbReference>
<dbReference type="SUPFAM" id="SSF54593">
    <property type="entry name" value="Glyoxalase/Bleomycin resistance protein/Dihydroxybiphenyl dioxygenase"/>
    <property type="match status" value="1"/>
</dbReference>
<gene>
    <name evidence="2" type="ORF">DR950_06875</name>
</gene>
<accession>A0A372ZPA3</accession>
<reference evidence="2 3" key="1">
    <citation type="submission" date="2018-08" db="EMBL/GenBank/DDBJ databases">
        <title>Diversity &amp; Physiological Properties of Lignin-Decomposing Actinobacteria from Soil.</title>
        <authorList>
            <person name="Roh S.G."/>
            <person name="Kim S.B."/>
        </authorList>
    </citation>
    <scope>NUCLEOTIDE SEQUENCE [LARGE SCALE GENOMIC DNA]</scope>
    <source>
        <strain evidence="2 3">MMS17-GH009</strain>
    </source>
</reference>
<evidence type="ECO:0000259" key="1">
    <source>
        <dbReference type="PROSITE" id="PS51819"/>
    </source>
</evidence>
<sequence length="123" mass="13418">MITALDHVQLSAPPGSEALLRAFYGDVLQMAELPKPGPLTGRGGCWFAADGGRVRLYLGVEERFRPSTKAHPGLAVCEIDDFAHRLAELGAQVVWDDSLPPRRRFYTTDPVGNLLEFVEASAP</sequence>
<dbReference type="InterPro" id="IPR029068">
    <property type="entry name" value="Glyas_Bleomycin-R_OHBP_Dase"/>
</dbReference>
<dbReference type="Pfam" id="PF18029">
    <property type="entry name" value="Glyoxalase_6"/>
    <property type="match status" value="1"/>
</dbReference>
<evidence type="ECO:0000313" key="2">
    <source>
        <dbReference type="EMBL" id="RGD57551.1"/>
    </source>
</evidence>
<dbReference type="Gene3D" id="3.10.180.10">
    <property type="entry name" value="2,3-Dihydroxybiphenyl 1,2-Dioxygenase, domain 1"/>
    <property type="match status" value="1"/>
</dbReference>
<protein>
    <submittedName>
        <fullName evidence="2">Glyoxalase</fullName>
    </submittedName>
</protein>